<organism evidence="8">
    <name type="scientific">uncultured Desulfobacterium sp</name>
    <dbReference type="NCBI Taxonomy" id="201089"/>
    <lineage>
        <taxon>Bacteria</taxon>
        <taxon>Pseudomonadati</taxon>
        <taxon>Thermodesulfobacteriota</taxon>
        <taxon>Desulfobacteria</taxon>
        <taxon>Desulfobacterales</taxon>
        <taxon>Desulfobacteriaceae</taxon>
        <taxon>Desulfobacterium</taxon>
        <taxon>environmental samples</taxon>
    </lineage>
</organism>
<evidence type="ECO:0000256" key="4">
    <source>
        <dbReference type="ARBA" id="ARBA00022984"/>
    </source>
</evidence>
<evidence type="ECO:0000313" key="8">
    <source>
        <dbReference type="EMBL" id="CBX31411.1"/>
    </source>
</evidence>
<evidence type="ECO:0000256" key="2">
    <source>
        <dbReference type="ARBA" id="ARBA00022679"/>
    </source>
</evidence>
<keyword evidence="4" id="KW-0573">Peptidoglycan synthesis</keyword>
<dbReference type="EMBL" id="FR695877">
    <property type="protein sequence ID" value="CBX31411.1"/>
    <property type="molecule type" value="Genomic_DNA"/>
</dbReference>
<evidence type="ECO:0000256" key="5">
    <source>
        <dbReference type="ARBA" id="ARBA00023315"/>
    </source>
</evidence>
<keyword evidence="5" id="KW-0012">Acyltransferase</keyword>
<dbReference type="PROSITE" id="PS51191">
    <property type="entry name" value="FEMABX"/>
    <property type="match status" value="1"/>
</dbReference>
<reference evidence="8" key="1">
    <citation type="journal article" date="2011" name="Environ. Microbiol.">
        <title>Genomic insights into the metabolic potential of the polycyclic aromatic hydrocarbon degrading sulfate-reducing Deltaproteobacterium N47.</title>
        <authorList>
            <person name="Bergmann F."/>
            <person name="Selesi D."/>
            <person name="Weinmaier T."/>
            <person name="Tischler P."/>
            <person name="Rattei T."/>
            <person name="Meckenstock R.U."/>
        </authorList>
    </citation>
    <scope>NUCLEOTIDE SEQUENCE</scope>
</reference>
<keyword evidence="3" id="KW-0133">Cell shape</keyword>
<dbReference type="Pfam" id="PF13480">
    <property type="entry name" value="Acetyltransf_6"/>
    <property type="match status" value="1"/>
</dbReference>
<dbReference type="GO" id="GO:0009252">
    <property type="term" value="P:peptidoglycan biosynthetic process"/>
    <property type="evidence" value="ECO:0007669"/>
    <property type="project" value="UniProtKB-KW"/>
</dbReference>
<dbReference type="InterPro" id="IPR003447">
    <property type="entry name" value="FEMABX"/>
</dbReference>
<protein>
    <recommendedName>
        <fullName evidence="7">BioF2-like acetyltransferase domain-containing protein</fullName>
    </recommendedName>
</protein>
<dbReference type="GO" id="GO:0071555">
    <property type="term" value="P:cell wall organization"/>
    <property type="evidence" value="ECO:0007669"/>
    <property type="project" value="UniProtKB-KW"/>
</dbReference>
<proteinExistence type="inferred from homology"/>
<dbReference type="PANTHER" id="PTHR36174:SF1">
    <property type="entry name" value="LIPID II:GLYCINE GLYCYLTRANSFERASE"/>
    <property type="match status" value="1"/>
</dbReference>
<feature type="domain" description="BioF2-like acetyltransferase" evidence="7">
    <location>
        <begin position="152"/>
        <end position="281"/>
    </location>
</feature>
<gene>
    <name evidence="8" type="ORF">N47_E49230</name>
</gene>
<dbReference type="InterPro" id="IPR016181">
    <property type="entry name" value="Acyl_CoA_acyltransferase"/>
</dbReference>
<sequence length="349" mass="40807">MSSVSSDFQILNPEIYEKWDDEIDMLQNCSFFHSIAWSKVLSDSYDYRPCYFVSYDKKKLSSVVPIMDIKSFLTGRRGVSLPFTDYCDPLISEGINSQEIFERIVQYAKNHNWKFIEFRGGGKYFPEAIPSSDYLGHRINLSCKEPDIYKQLKNTFKRNIKKAVTSGISINFFTTLKAVKEFYRLNCITRKRHGLPPQPYRFFKKIYKHIVSEKLGVVVLASYNKICIAGAVFFHFGNKAVYKYGASDIKYQSLRANNLVMWEAIKWYIKKEFKSLSLGRTEPENHGLRQFKLGMGAEEYFIKYYRYDLKSGSFVREPEKVSPFQTKIFSKLPVVVLKFIGTFYYRHAG</sequence>
<dbReference type="GO" id="GO:0008360">
    <property type="term" value="P:regulation of cell shape"/>
    <property type="evidence" value="ECO:0007669"/>
    <property type="project" value="UniProtKB-KW"/>
</dbReference>
<accession>E1YJF7</accession>
<evidence type="ECO:0000256" key="3">
    <source>
        <dbReference type="ARBA" id="ARBA00022960"/>
    </source>
</evidence>
<dbReference type="InterPro" id="IPR050644">
    <property type="entry name" value="PG_Glycine_Bridge_Synth"/>
</dbReference>
<evidence type="ECO:0000256" key="1">
    <source>
        <dbReference type="ARBA" id="ARBA00009943"/>
    </source>
</evidence>
<dbReference type="InterPro" id="IPR038740">
    <property type="entry name" value="BioF2-like_GNAT_dom"/>
</dbReference>
<name>E1YJF7_9BACT</name>
<dbReference type="SUPFAM" id="SSF55729">
    <property type="entry name" value="Acyl-CoA N-acyltransferases (Nat)"/>
    <property type="match status" value="1"/>
</dbReference>
<dbReference type="AlphaFoldDB" id="E1YJF7"/>
<dbReference type="Gene3D" id="3.40.630.30">
    <property type="match status" value="1"/>
</dbReference>
<keyword evidence="6" id="KW-0961">Cell wall biogenesis/degradation</keyword>
<comment type="similarity">
    <text evidence="1">Belongs to the FemABX family.</text>
</comment>
<evidence type="ECO:0000256" key="6">
    <source>
        <dbReference type="ARBA" id="ARBA00023316"/>
    </source>
</evidence>
<evidence type="ECO:0000259" key="7">
    <source>
        <dbReference type="Pfam" id="PF13480"/>
    </source>
</evidence>
<dbReference type="GO" id="GO:0016755">
    <property type="term" value="F:aminoacyltransferase activity"/>
    <property type="evidence" value="ECO:0007669"/>
    <property type="project" value="InterPro"/>
</dbReference>
<dbReference type="PANTHER" id="PTHR36174">
    <property type="entry name" value="LIPID II:GLYCINE GLYCYLTRANSFERASE"/>
    <property type="match status" value="1"/>
</dbReference>
<keyword evidence="2" id="KW-0808">Transferase</keyword>